<sequence>MTPPPAAPGVTGEERPTPRFPGTGGQASRTPAAGFAATPAAPGVTGEESPAPRFPEAGRQAPRAPAAGAADVPPAPAEAAPSAHRTPQPAAVAPTAPVDDEQTPQPTTAAVIPAPRPSRPLRIGVIGGGPGGLYAAALLKRLGPERDITVWERNAPDDTFGFGVVLSDETLGGIEHADPVIYRALQDEFVRWDDIDIVHRGRTLTSGGHGFAALGRRRLLEILHGRCASLGVRLRFCTPAPPAAELAAAYDLVIAADGVHSLTRDAHADTFAPRITTHRCRYIWLAADFAFDAFRFEIAETAHGVMQLHGYPYAPDASTVIIEMREEVWRAAGFDTADEQESTDLCAKIFAEALGGRALRSNSSSWVAFRTVVNDRWSHGNTVLLGDAAHTAHFSIGSGTKLAVEDALALAACVEEQPDLPAALAAYETERRPVVESTQRAAAASLRWFEELAGYVEQPPRQFAFNLLTRSRRVTHDNLRLRDAAFTDAVERDFGCPPGTPPMFTPFTLRGLTLRNRVVVSPMDMYSAVNGVPGDFHLVHLGARALGGAGLVMTEMVCVSAEGRITPGCTGLYTPEQAAAWRRVTDFVHDHSPGTAIGVQLGHSGRKGSTKLMWDGIDQPLDEGNWRIAAASPIPYRPGVNQVPHALDRVGLSDIREQFAAATGRAAHCGFDLLELHCAHGYLLSGFLSPLTNGRTDAYGGSLDNRLRFPLEVFDAMRGVWPDDRPMTVRISATDWAQGGTTAEDAVEIARAFAAHGADAIDVSTGQVVPDEQPEYGRSYQTPYADRIRNALGVPVIAVGAISSWDDVNSLLLAGRADLCALARPHLYDPHWTLHAAADQDYAGAAALWPDPYRAGSRKPPAGRTDAPKPRLTLS</sequence>
<dbReference type="Gene3D" id="3.30.9.20">
    <property type="match status" value="1"/>
</dbReference>
<dbReference type="InterPro" id="IPR002938">
    <property type="entry name" value="FAD-bd"/>
</dbReference>
<dbReference type="SUPFAM" id="SSF51395">
    <property type="entry name" value="FMN-linked oxidoreductases"/>
    <property type="match status" value="1"/>
</dbReference>
<name>A0ABV9G237_9ACTN</name>
<comment type="caution">
    <text evidence="4">The sequence shown here is derived from an EMBL/GenBank/DDBJ whole genome shotgun (WGS) entry which is preliminary data.</text>
</comment>
<dbReference type="NCBIfam" id="NF006101">
    <property type="entry name" value="PRK08255.1"/>
    <property type="match status" value="1"/>
</dbReference>
<protein>
    <submittedName>
        <fullName evidence="4">Bifunctional salicylyl-CoA 5-hydroxylase/oxidoreductase</fullName>
    </submittedName>
</protein>
<proteinExistence type="predicted"/>
<dbReference type="RefSeq" id="WP_381193824.1">
    <property type="nucleotide sequence ID" value="NZ_JBHSFE010000010.1"/>
</dbReference>
<dbReference type="Proteomes" id="UP001595993">
    <property type="component" value="Unassembled WGS sequence"/>
</dbReference>
<dbReference type="InterPro" id="IPR001155">
    <property type="entry name" value="OxRdtase_FMN_N"/>
</dbReference>
<dbReference type="PANTHER" id="PTHR43303">
    <property type="entry name" value="NADPH DEHYDROGENASE C23G7.10C-RELATED"/>
    <property type="match status" value="1"/>
</dbReference>
<dbReference type="InterPro" id="IPR013785">
    <property type="entry name" value="Aldolase_TIM"/>
</dbReference>
<dbReference type="InterPro" id="IPR036188">
    <property type="entry name" value="FAD/NAD-bd_sf"/>
</dbReference>
<evidence type="ECO:0000259" key="3">
    <source>
        <dbReference type="Pfam" id="PF01494"/>
    </source>
</evidence>
<feature type="compositionally biased region" description="Low complexity" evidence="1">
    <location>
        <begin position="30"/>
        <end position="46"/>
    </location>
</feature>
<feature type="domain" description="NADH:flavin oxidoreductase/NADH oxidase N-terminal" evidence="2">
    <location>
        <begin position="503"/>
        <end position="837"/>
    </location>
</feature>
<gene>
    <name evidence="4" type="ORF">ACFO9E_11285</name>
</gene>
<evidence type="ECO:0000259" key="2">
    <source>
        <dbReference type="Pfam" id="PF00724"/>
    </source>
</evidence>
<dbReference type="Pfam" id="PF00724">
    <property type="entry name" value="Oxidored_FMN"/>
    <property type="match status" value="1"/>
</dbReference>
<dbReference type="PRINTS" id="PR00420">
    <property type="entry name" value="RNGMNOXGNASE"/>
</dbReference>
<accession>A0ABV9G237</accession>
<dbReference type="Gene3D" id="3.50.50.60">
    <property type="entry name" value="FAD/NAD(P)-binding domain"/>
    <property type="match status" value="1"/>
</dbReference>
<dbReference type="InterPro" id="IPR044152">
    <property type="entry name" value="YqjM-like"/>
</dbReference>
<feature type="domain" description="FAD-binding" evidence="3">
    <location>
        <begin position="251"/>
        <end position="439"/>
    </location>
</feature>
<dbReference type="PANTHER" id="PTHR43303:SF3">
    <property type="entry name" value="BLR3436 PROTEIN"/>
    <property type="match status" value="1"/>
</dbReference>
<dbReference type="EMBL" id="JBHSFE010000010">
    <property type="protein sequence ID" value="MFC4608396.1"/>
    <property type="molecule type" value="Genomic_DNA"/>
</dbReference>
<feature type="compositionally biased region" description="Low complexity" evidence="1">
    <location>
        <begin position="55"/>
        <end position="97"/>
    </location>
</feature>
<dbReference type="Gene3D" id="3.20.20.70">
    <property type="entry name" value="Aldolase class I"/>
    <property type="match status" value="1"/>
</dbReference>
<dbReference type="SUPFAM" id="SSF51905">
    <property type="entry name" value="FAD/NAD(P)-binding domain"/>
    <property type="match status" value="1"/>
</dbReference>
<keyword evidence="5" id="KW-1185">Reference proteome</keyword>
<evidence type="ECO:0000313" key="4">
    <source>
        <dbReference type="EMBL" id="MFC4608396.1"/>
    </source>
</evidence>
<dbReference type="Pfam" id="PF01494">
    <property type="entry name" value="FAD_binding_3"/>
    <property type="match status" value="1"/>
</dbReference>
<organism evidence="4 5">
    <name type="scientific">Streptomyces maoxianensis</name>
    <dbReference type="NCBI Taxonomy" id="1459942"/>
    <lineage>
        <taxon>Bacteria</taxon>
        <taxon>Bacillati</taxon>
        <taxon>Actinomycetota</taxon>
        <taxon>Actinomycetes</taxon>
        <taxon>Kitasatosporales</taxon>
        <taxon>Streptomycetaceae</taxon>
        <taxon>Streptomyces</taxon>
    </lineage>
</organism>
<dbReference type="CDD" id="cd02932">
    <property type="entry name" value="OYE_YqiM_FMN"/>
    <property type="match status" value="1"/>
</dbReference>
<reference evidence="5" key="1">
    <citation type="journal article" date="2019" name="Int. J. Syst. Evol. Microbiol.">
        <title>The Global Catalogue of Microorganisms (GCM) 10K type strain sequencing project: providing services to taxonomists for standard genome sequencing and annotation.</title>
        <authorList>
            <consortium name="The Broad Institute Genomics Platform"/>
            <consortium name="The Broad Institute Genome Sequencing Center for Infectious Disease"/>
            <person name="Wu L."/>
            <person name="Ma J."/>
        </authorList>
    </citation>
    <scope>NUCLEOTIDE SEQUENCE [LARGE SCALE GENOMIC DNA]</scope>
    <source>
        <strain evidence="5">CGMCC 4.7139</strain>
    </source>
</reference>
<evidence type="ECO:0000313" key="5">
    <source>
        <dbReference type="Proteomes" id="UP001595993"/>
    </source>
</evidence>
<feature type="region of interest" description="Disordered" evidence="1">
    <location>
        <begin position="1"/>
        <end position="118"/>
    </location>
</feature>
<feature type="region of interest" description="Disordered" evidence="1">
    <location>
        <begin position="853"/>
        <end position="875"/>
    </location>
</feature>
<evidence type="ECO:0000256" key="1">
    <source>
        <dbReference type="SAM" id="MobiDB-lite"/>
    </source>
</evidence>